<dbReference type="PANTHER" id="PTHR35392:SF5">
    <property type="entry name" value="ZN(2)-C6 FUNGAL-TYPE DOMAIN-CONTAINING PROTEIN"/>
    <property type="match status" value="1"/>
</dbReference>
<feature type="region of interest" description="Disordered" evidence="1">
    <location>
        <begin position="1"/>
        <end position="35"/>
    </location>
</feature>
<dbReference type="AlphaFoldDB" id="A0A8H4VYM9"/>
<dbReference type="Proteomes" id="UP000566819">
    <property type="component" value="Unassembled WGS sequence"/>
</dbReference>
<evidence type="ECO:0000313" key="3">
    <source>
        <dbReference type="Proteomes" id="UP000566819"/>
    </source>
</evidence>
<dbReference type="PANTHER" id="PTHR35392">
    <property type="entry name" value="ZN(II)2CYS6 TRANSCRIPTION FACTOR (EUROFUNG)-RELATED-RELATED"/>
    <property type="match status" value="1"/>
</dbReference>
<dbReference type="InterPro" id="IPR052973">
    <property type="entry name" value="Fungal_sec-metab_reg_TF"/>
</dbReference>
<proteinExistence type="predicted"/>
<gene>
    <name evidence="2" type="ORF">G7Y89_g10813</name>
</gene>
<dbReference type="EMBL" id="JAAMPI010000984">
    <property type="protein sequence ID" value="KAF4627341.1"/>
    <property type="molecule type" value="Genomic_DNA"/>
</dbReference>
<evidence type="ECO:0000313" key="2">
    <source>
        <dbReference type="EMBL" id="KAF4627341.1"/>
    </source>
</evidence>
<reference evidence="2 3" key="1">
    <citation type="submission" date="2020-03" db="EMBL/GenBank/DDBJ databases">
        <title>Draft Genome Sequence of Cudoniella acicularis.</title>
        <authorList>
            <person name="Buettner E."/>
            <person name="Kellner H."/>
        </authorList>
    </citation>
    <scope>NUCLEOTIDE SEQUENCE [LARGE SCALE GENOMIC DNA]</scope>
    <source>
        <strain evidence="2 3">DSM 108380</strain>
    </source>
</reference>
<evidence type="ECO:0000256" key="1">
    <source>
        <dbReference type="SAM" id="MobiDB-lite"/>
    </source>
</evidence>
<sequence>MKEQLLLPNQSPIVGMEGGQAEQSRKRKGDDNLPHLSRLFSRNALPVDESIEWHDPYYSTPVDGIVRSTLPFQDPLGNASVWSDLDPTSNAASFGHHSSTAPGSSRETQHSAGDVIDHFYNAHTYNYFSPDNVVWHALGVPHTFPTQNMSILHPSISESLEPPDVFWTRDTTLPVEKPMQATRQEVGDANTSSENDFFLPQMDLDPFNVVCSEIPYMGNTFVPTTTSFEGNGGSFGDLWDSVPYGEYGNTTSELITANALNTSTTALHGDAGLPPHIAPIHGKPSSGQARASVFDSLARPTEDLNEIHSEKKESMFKQKWDTHPSRLGSSKPKPDLGVGIQRHPTQRQYKPGRRQGPLSPGNAKKVAKCSLEEVCYRCRNTQPSLFNGRICNRNHLPDYTDLFFPVSHLQEGAIEKLICENVLKFSKFATKIKVSSGNAYPPMVLPLRGFCAVDEEFLAVERIDEEASTLEQVKLVRRYALPLGIPSADTILLKKLCLQHIKSIISQDRDSSEGEFGEISVISWKIFNAIERYRKETMKSRRSSLLEKASMLYAMHNFMGRNLTIVDGADEAFEYFHLSPDLEYDFKLPSTLLNRQLKYTMHSLLRETTEEVLAELEKELKTKYKKASWAPCLCTILILCMCTESLQVAVDGFAVHLMNSGQDTKCMSRAAGLDLSRRLDELLLADCKALFHGIHKSHKLRAGQKSERGFNPIRDGFDINEMEGLTQEMHDLVEDVHEILGMYGDEIVERAKVPSFNSLSMTLPIEGHMEFRERNSGRLVSEFLRSFLES</sequence>
<comment type="caution">
    <text evidence="2">The sequence shown here is derived from an EMBL/GenBank/DDBJ whole genome shotgun (WGS) entry which is preliminary data.</text>
</comment>
<accession>A0A8H4VYM9</accession>
<organism evidence="2 3">
    <name type="scientific">Cudoniella acicularis</name>
    <dbReference type="NCBI Taxonomy" id="354080"/>
    <lineage>
        <taxon>Eukaryota</taxon>
        <taxon>Fungi</taxon>
        <taxon>Dikarya</taxon>
        <taxon>Ascomycota</taxon>
        <taxon>Pezizomycotina</taxon>
        <taxon>Leotiomycetes</taxon>
        <taxon>Helotiales</taxon>
        <taxon>Tricladiaceae</taxon>
        <taxon>Cudoniella</taxon>
    </lineage>
</organism>
<name>A0A8H4VYM9_9HELO</name>
<keyword evidence="3" id="KW-1185">Reference proteome</keyword>
<feature type="compositionally biased region" description="Basic and acidic residues" evidence="1">
    <location>
        <begin position="311"/>
        <end position="324"/>
    </location>
</feature>
<dbReference type="OrthoDB" id="3542743at2759"/>
<protein>
    <submittedName>
        <fullName evidence="2">Uncharacterized protein</fullName>
    </submittedName>
</protein>
<feature type="region of interest" description="Disordered" evidence="1">
    <location>
        <begin position="311"/>
        <end position="363"/>
    </location>
</feature>